<evidence type="ECO:0000313" key="1">
    <source>
        <dbReference type="EMBL" id="OAS21531.1"/>
    </source>
</evidence>
<accession>A0A198AKG2</accession>
<name>A0A198AKG2_9BACL</name>
<organism evidence="1 2">
    <name type="scientific">Paenibacillus oryzisoli</name>
    <dbReference type="NCBI Taxonomy" id="1850517"/>
    <lineage>
        <taxon>Bacteria</taxon>
        <taxon>Bacillati</taxon>
        <taxon>Bacillota</taxon>
        <taxon>Bacilli</taxon>
        <taxon>Bacillales</taxon>
        <taxon>Paenibacillaceae</taxon>
        <taxon>Paenibacillus</taxon>
    </lineage>
</organism>
<dbReference type="RefSeq" id="WP_068662392.1">
    <property type="nucleotide sequence ID" value="NZ_LYPB01000048.1"/>
</dbReference>
<reference evidence="1 2" key="1">
    <citation type="submission" date="2016-05" db="EMBL/GenBank/DDBJ databases">
        <title>Paenibacillus sp. 1ZS3-15 nov., isolated from the rhizosphere soil.</title>
        <authorList>
            <person name="Zhang X.X."/>
            <person name="Zhang J."/>
        </authorList>
    </citation>
    <scope>NUCLEOTIDE SEQUENCE [LARGE SCALE GENOMIC DNA]</scope>
    <source>
        <strain evidence="1 2">1ZS3-15</strain>
    </source>
</reference>
<sequence length="111" mass="12515">MQHVMDTFFEIKKSLLWVVEILPWKKLITWCYTCRFLCTYNPYIEDGKTAVTSPHKIFGPESTHMRELVEQGFEVAVIHDATAAPGMDAYNAGKLNFGLLSSGSLTTKEAV</sequence>
<evidence type="ECO:0000313" key="2">
    <source>
        <dbReference type="Proteomes" id="UP000078454"/>
    </source>
</evidence>
<keyword evidence="2" id="KW-1185">Reference proteome</keyword>
<dbReference type="STRING" id="1850517.A8708_16480"/>
<proteinExistence type="predicted"/>
<protein>
    <submittedName>
        <fullName evidence="1">Uncharacterized protein</fullName>
    </submittedName>
</protein>
<comment type="caution">
    <text evidence="1">The sequence shown here is derived from an EMBL/GenBank/DDBJ whole genome shotgun (WGS) entry which is preliminary data.</text>
</comment>
<dbReference type="Proteomes" id="UP000078454">
    <property type="component" value="Unassembled WGS sequence"/>
</dbReference>
<dbReference type="AlphaFoldDB" id="A0A198AKG2"/>
<gene>
    <name evidence="1" type="ORF">A8708_16480</name>
</gene>
<dbReference type="EMBL" id="LYPB01000048">
    <property type="protein sequence ID" value="OAS21531.1"/>
    <property type="molecule type" value="Genomic_DNA"/>
</dbReference>